<dbReference type="EMBL" id="JACAZI010000014">
    <property type="protein sequence ID" value="KAF7344638.1"/>
    <property type="molecule type" value="Genomic_DNA"/>
</dbReference>
<accession>A0A8H7CRB4</accession>
<comment type="caution">
    <text evidence="1">The sequence shown here is derived from an EMBL/GenBank/DDBJ whole genome shotgun (WGS) entry which is preliminary data.</text>
</comment>
<dbReference type="AlphaFoldDB" id="A0A8H7CRB4"/>
<dbReference type="Proteomes" id="UP000620124">
    <property type="component" value="Unassembled WGS sequence"/>
</dbReference>
<organism evidence="1 2">
    <name type="scientific">Mycena venus</name>
    <dbReference type="NCBI Taxonomy" id="2733690"/>
    <lineage>
        <taxon>Eukaryota</taxon>
        <taxon>Fungi</taxon>
        <taxon>Dikarya</taxon>
        <taxon>Basidiomycota</taxon>
        <taxon>Agaricomycotina</taxon>
        <taxon>Agaricomycetes</taxon>
        <taxon>Agaricomycetidae</taxon>
        <taxon>Agaricales</taxon>
        <taxon>Marasmiineae</taxon>
        <taxon>Mycenaceae</taxon>
        <taxon>Mycena</taxon>
    </lineage>
</organism>
<evidence type="ECO:0000313" key="2">
    <source>
        <dbReference type="Proteomes" id="UP000620124"/>
    </source>
</evidence>
<protein>
    <submittedName>
        <fullName evidence="1">Uncharacterized protein</fullName>
    </submittedName>
</protein>
<proteinExistence type="predicted"/>
<evidence type="ECO:0000313" key="1">
    <source>
        <dbReference type="EMBL" id="KAF7344638.1"/>
    </source>
</evidence>
<gene>
    <name evidence="1" type="ORF">MVEN_01624000</name>
</gene>
<name>A0A8H7CRB4_9AGAR</name>
<dbReference type="OrthoDB" id="10500753at2759"/>
<sequence length="117" mass="12740">MSFASQPITGFNELFPGVSLISNKGTPSDPARRAAWATASPMPSKLAKHTLAVSYMPLPHPLQRAPSESMSLHNQWVNIAALFEAVRGRSSSSGYPAAMIEELERTLVRLYLQGFVP</sequence>
<keyword evidence="2" id="KW-1185">Reference proteome</keyword>
<reference evidence="1" key="1">
    <citation type="submission" date="2020-05" db="EMBL/GenBank/DDBJ databases">
        <title>Mycena genomes resolve the evolution of fungal bioluminescence.</title>
        <authorList>
            <person name="Tsai I.J."/>
        </authorList>
    </citation>
    <scope>NUCLEOTIDE SEQUENCE</scope>
    <source>
        <strain evidence="1">CCC161011</strain>
    </source>
</reference>